<feature type="region of interest" description="Disordered" evidence="1">
    <location>
        <begin position="43"/>
        <end position="129"/>
    </location>
</feature>
<dbReference type="EMBL" id="JAXAVX010000002">
    <property type="protein sequence ID" value="MDX8151188.1"/>
    <property type="molecule type" value="Genomic_DNA"/>
</dbReference>
<dbReference type="PANTHER" id="PTHR34404">
    <property type="entry name" value="REGULATORY PROTEIN, FMDB FAMILY"/>
    <property type="match status" value="1"/>
</dbReference>
<dbReference type="SMART" id="SM00834">
    <property type="entry name" value="CxxC_CXXC_SSSS"/>
    <property type="match status" value="1"/>
</dbReference>
<gene>
    <name evidence="3" type="ORF">SK069_06265</name>
</gene>
<evidence type="ECO:0000256" key="1">
    <source>
        <dbReference type="SAM" id="MobiDB-lite"/>
    </source>
</evidence>
<proteinExistence type="predicted"/>
<dbReference type="Proteomes" id="UP001277761">
    <property type="component" value="Unassembled WGS sequence"/>
</dbReference>
<comment type="caution">
    <text evidence="3">The sequence shown here is derived from an EMBL/GenBank/DDBJ whole genome shotgun (WGS) entry which is preliminary data.</text>
</comment>
<dbReference type="InterPro" id="IPR013429">
    <property type="entry name" value="Regulatory_FmdB_Zinc_ribbon"/>
</dbReference>
<keyword evidence="4" id="KW-1185">Reference proteome</keyword>
<organism evidence="3 4">
    <name type="scientific">Patulibacter brassicae</name>
    <dbReference type="NCBI Taxonomy" id="1705717"/>
    <lineage>
        <taxon>Bacteria</taxon>
        <taxon>Bacillati</taxon>
        <taxon>Actinomycetota</taxon>
        <taxon>Thermoleophilia</taxon>
        <taxon>Solirubrobacterales</taxon>
        <taxon>Patulibacteraceae</taxon>
        <taxon>Patulibacter</taxon>
    </lineage>
</organism>
<evidence type="ECO:0000313" key="4">
    <source>
        <dbReference type="Proteomes" id="UP001277761"/>
    </source>
</evidence>
<feature type="domain" description="Putative regulatory protein FmdB zinc ribbon" evidence="2">
    <location>
        <begin position="1"/>
        <end position="40"/>
    </location>
</feature>
<evidence type="ECO:0000259" key="2">
    <source>
        <dbReference type="SMART" id="SM00834"/>
    </source>
</evidence>
<feature type="compositionally biased region" description="Low complexity" evidence="1">
    <location>
        <begin position="68"/>
        <end position="129"/>
    </location>
</feature>
<dbReference type="RefSeq" id="WP_319953339.1">
    <property type="nucleotide sequence ID" value="NZ_JAXAVX010000002.1"/>
</dbReference>
<dbReference type="NCBIfam" id="TIGR02605">
    <property type="entry name" value="CxxC_CxxC_SSSS"/>
    <property type="match status" value="1"/>
</dbReference>
<evidence type="ECO:0000313" key="3">
    <source>
        <dbReference type="EMBL" id="MDX8151188.1"/>
    </source>
</evidence>
<protein>
    <submittedName>
        <fullName evidence="3">Zinc ribbon domain-containing protein</fullName>
    </submittedName>
</protein>
<dbReference type="PANTHER" id="PTHR34404:SF2">
    <property type="entry name" value="CONSERVED SERINE RICH PROTEIN"/>
    <property type="match status" value="1"/>
</dbReference>
<name>A0ABU4VJY2_9ACTN</name>
<sequence>MPIYEYRRPDGTTFEVLQKFSDDALTHDPDTGVPVERVLSAPAIHFKGKGFHNTDYGTKKRPVGGGDSSPSGDASKSDGGSGDGSSSAASSSDAGSSSSSSGSDGSSASTGGSSSSGGASSAPAAAPSS</sequence>
<reference evidence="3 4" key="1">
    <citation type="submission" date="2023-11" db="EMBL/GenBank/DDBJ databases">
        <authorList>
            <person name="Xu M."/>
            <person name="Jiang T."/>
        </authorList>
    </citation>
    <scope>NUCLEOTIDE SEQUENCE [LARGE SCALE GENOMIC DNA]</scope>
    <source>
        <strain evidence="3 4">SD</strain>
    </source>
</reference>
<accession>A0ABU4VJY2</accession>